<protein>
    <submittedName>
        <fullName evidence="4">TetR family transcriptional regulator</fullName>
    </submittedName>
</protein>
<organism evidence="4 5">
    <name type="scientific">Paenibacillus albilobatus</name>
    <dbReference type="NCBI Taxonomy" id="2716884"/>
    <lineage>
        <taxon>Bacteria</taxon>
        <taxon>Bacillati</taxon>
        <taxon>Bacillota</taxon>
        <taxon>Bacilli</taxon>
        <taxon>Bacillales</taxon>
        <taxon>Paenibacillaceae</taxon>
        <taxon>Paenibacillus</taxon>
    </lineage>
</organism>
<dbReference type="AlphaFoldDB" id="A0A920CAH7"/>
<dbReference type="Pfam" id="PF00440">
    <property type="entry name" value="TetR_N"/>
    <property type="match status" value="1"/>
</dbReference>
<accession>A0A920CAH7</accession>
<feature type="DNA-binding region" description="H-T-H motif" evidence="2">
    <location>
        <begin position="32"/>
        <end position="51"/>
    </location>
</feature>
<dbReference type="PANTHER" id="PTHR43479:SF21">
    <property type="entry name" value="TRANSCRIPTIONAL REGULATOR, TETR FAMILY"/>
    <property type="match status" value="1"/>
</dbReference>
<dbReference type="InterPro" id="IPR036271">
    <property type="entry name" value="Tet_transcr_reg_TetR-rel_C_sf"/>
</dbReference>
<dbReference type="RefSeq" id="WP_160039918.1">
    <property type="nucleotide sequence ID" value="NZ_BORQ01000001.1"/>
</dbReference>
<dbReference type="SUPFAM" id="SSF48498">
    <property type="entry name" value="Tetracyclin repressor-like, C-terminal domain"/>
    <property type="match status" value="1"/>
</dbReference>
<evidence type="ECO:0000256" key="1">
    <source>
        <dbReference type="ARBA" id="ARBA00023125"/>
    </source>
</evidence>
<dbReference type="Proteomes" id="UP000679779">
    <property type="component" value="Unassembled WGS sequence"/>
</dbReference>
<keyword evidence="5" id="KW-1185">Reference proteome</keyword>
<evidence type="ECO:0000313" key="5">
    <source>
        <dbReference type="Proteomes" id="UP000679779"/>
    </source>
</evidence>
<dbReference type="EMBL" id="BORQ01000001">
    <property type="protein sequence ID" value="GIO30084.1"/>
    <property type="molecule type" value="Genomic_DNA"/>
</dbReference>
<feature type="domain" description="HTH tetR-type" evidence="3">
    <location>
        <begin position="9"/>
        <end position="69"/>
    </location>
</feature>
<evidence type="ECO:0000256" key="2">
    <source>
        <dbReference type="PROSITE-ProRule" id="PRU00335"/>
    </source>
</evidence>
<sequence length="200" mass="22824">MNGFERRAQQIKNRIKETTLKMLASCSTKQIRIADIAGEAGVSQVTIYNYFGSKEALIREVFRDYVQGAIDEFESVVRGNSTLKEKIEYIILQKKKNSHTFHPSVLAELMQENPEIREIVRRNYEEKSLPLVAELVGKAKANGEISDGISVETVIMYLNMLYDSSVRMLASTQYGEDRDKLIEEMVHVFFYGICGPKSQK</sequence>
<dbReference type="GO" id="GO:0003677">
    <property type="term" value="F:DNA binding"/>
    <property type="evidence" value="ECO:0007669"/>
    <property type="project" value="UniProtKB-UniRule"/>
</dbReference>
<dbReference type="InterPro" id="IPR009057">
    <property type="entry name" value="Homeodomain-like_sf"/>
</dbReference>
<dbReference type="SUPFAM" id="SSF46689">
    <property type="entry name" value="Homeodomain-like"/>
    <property type="match status" value="1"/>
</dbReference>
<dbReference type="InterPro" id="IPR001647">
    <property type="entry name" value="HTH_TetR"/>
</dbReference>
<dbReference type="PROSITE" id="PS50977">
    <property type="entry name" value="HTH_TETR_2"/>
    <property type="match status" value="1"/>
</dbReference>
<dbReference type="Gene3D" id="1.10.357.10">
    <property type="entry name" value="Tetracycline Repressor, domain 2"/>
    <property type="match status" value="1"/>
</dbReference>
<dbReference type="InterPro" id="IPR050624">
    <property type="entry name" value="HTH-type_Tx_Regulator"/>
</dbReference>
<evidence type="ECO:0000313" key="4">
    <source>
        <dbReference type="EMBL" id="GIO30084.1"/>
    </source>
</evidence>
<dbReference type="PANTHER" id="PTHR43479">
    <property type="entry name" value="ACREF/ENVCD OPERON REPRESSOR-RELATED"/>
    <property type="match status" value="1"/>
</dbReference>
<reference evidence="4" key="1">
    <citation type="submission" date="2021-03" db="EMBL/GenBank/DDBJ databases">
        <title>Antimicrobial resistance genes in bacteria isolated from Japanese honey, and their potential for conferring macrolide and lincosamide resistance in the American foulbrood pathogen Paenibacillus larvae.</title>
        <authorList>
            <person name="Okamoto M."/>
            <person name="Kumagai M."/>
            <person name="Kanamori H."/>
            <person name="Takamatsu D."/>
        </authorList>
    </citation>
    <scope>NUCLEOTIDE SEQUENCE</scope>
    <source>
        <strain evidence="4">J2TS6</strain>
    </source>
</reference>
<comment type="caution">
    <text evidence="4">The sequence shown here is derived from an EMBL/GenBank/DDBJ whole genome shotgun (WGS) entry which is preliminary data.</text>
</comment>
<name>A0A920CAH7_9BACL</name>
<gene>
    <name evidence="4" type="ORF">J2TS6_12250</name>
</gene>
<evidence type="ECO:0000259" key="3">
    <source>
        <dbReference type="PROSITE" id="PS50977"/>
    </source>
</evidence>
<proteinExistence type="predicted"/>
<keyword evidence="1 2" id="KW-0238">DNA-binding</keyword>